<reference evidence="6 7" key="1">
    <citation type="journal article" date="2023" name="Int. J. Syst. Evol. Microbiol.">
        <title>The observation of taxonomic boundaries for the 16SrII and 16SrXXV phytoplasmas using genome-based delimitation.</title>
        <authorList>
            <person name="Rodrigues Jardim B."/>
            <person name="Tran-Nguyen L.T.T."/>
            <person name="Gambley C."/>
            <person name="Al-Sadi A.M."/>
            <person name="Al-Subhi A.M."/>
            <person name="Foissac X."/>
            <person name="Salar P."/>
            <person name="Cai H."/>
            <person name="Yang J.Y."/>
            <person name="Davis R."/>
            <person name="Jones L."/>
            <person name="Rodoni B."/>
            <person name="Constable F.E."/>
        </authorList>
    </citation>
    <scope>NUCLEOTIDE SEQUENCE [LARGE SCALE GENOMIC DNA]</scope>
    <source>
        <strain evidence="6">BAWM-OMN-P26</strain>
    </source>
</reference>
<dbReference type="InterPro" id="IPR029026">
    <property type="entry name" value="tRNA_m1G_MTases_N"/>
</dbReference>
<comment type="similarity">
    <text evidence="1">Belongs to the class IV-like SAM-binding methyltransferase superfamily. RNA methyltransferase TrmH family.</text>
</comment>
<evidence type="ECO:0000256" key="3">
    <source>
        <dbReference type="ARBA" id="ARBA00022679"/>
    </source>
</evidence>
<comment type="caution">
    <text evidence="6">The sequence shown here is derived from an EMBL/GenBank/DDBJ whole genome shotgun (WGS) entry which is preliminary data.</text>
</comment>
<dbReference type="EMBL" id="JAOSIW010000002">
    <property type="protein sequence ID" value="MDO8054380.1"/>
    <property type="molecule type" value="Genomic_DNA"/>
</dbReference>
<organism evidence="6 7">
    <name type="scientific">Candidatus Phytoplasma australasiaticum subsp. australasiaticum</name>
    <dbReference type="NCBI Taxonomy" id="2832407"/>
    <lineage>
        <taxon>Bacteria</taxon>
        <taxon>Bacillati</taxon>
        <taxon>Mycoplasmatota</taxon>
        <taxon>Mollicutes</taxon>
        <taxon>Acholeplasmatales</taxon>
        <taxon>Acholeplasmataceae</taxon>
        <taxon>Candidatus Phytoplasma</taxon>
        <taxon>16SrII (Peanut WB group)</taxon>
        <taxon>Candidatus Phytoplasma australasiaticum</taxon>
    </lineage>
</organism>
<keyword evidence="3" id="KW-0808">Transferase</keyword>
<evidence type="ECO:0000259" key="4">
    <source>
        <dbReference type="Pfam" id="PF00588"/>
    </source>
</evidence>
<dbReference type="SUPFAM" id="SSF55315">
    <property type="entry name" value="L30e-like"/>
    <property type="match status" value="1"/>
</dbReference>
<proteinExistence type="inferred from homology"/>
<evidence type="ECO:0000256" key="2">
    <source>
        <dbReference type="ARBA" id="ARBA00022603"/>
    </source>
</evidence>
<evidence type="ECO:0000259" key="5">
    <source>
        <dbReference type="Pfam" id="PF22435"/>
    </source>
</evidence>
<dbReference type="SUPFAM" id="SSF75217">
    <property type="entry name" value="alpha/beta knot"/>
    <property type="match status" value="1"/>
</dbReference>
<dbReference type="Proteomes" id="UP001170651">
    <property type="component" value="Unassembled WGS sequence"/>
</dbReference>
<feature type="domain" description="tRNA/rRNA methyltransferase SpoU type" evidence="4">
    <location>
        <begin position="94"/>
        <end position="237"/>
    </location>
</feature>
<dbReference type="InterPro" id="IPR053888">
    <property type="entry name" value="MRM3-like_sub_bind"/>
</dbReference>
<dbReference type="PANTHER" id="PTHR43191">
    <property type="entry name" value="RRNA METHYLTRANSFERASE 3"/>
    <property type="match status" value="1"/>
</dbReference>
<dbReference type="GO" id="GO:0008173">
    <property type="term" value="F:RNA methyltransferase activity"/>
    <property type="evidence" value="ECO:0007669"/>
    <property type="project" value="InterPro"/>
</dbReference>
<dbReference type="PANTHER" id="PTHR43191:SF2">
    <property type="entry name" value="RRNA METHYLTRANSFERASE 3, MITOCHONDRIAL"/>
    <property type="match status" value="1"/>
</dbReference>
<keyword evidence="2 6" id="KW-0489">Methyltransferase</keyword>
<dbReference type="InterPro" id="IPR029064">
    <property type="entry name" value="Ribosomal_eL30-like_sf"/>
</dbReference>
<sequence length="250" mass="28332">MILSSNNPIFKKMMKLSSKKYRDLYQEFIVFGNHLVQEALKKGIVLHLYTINPEKEAGLFIKKSLMKALNNNHILYSQVAICKMLKFSGFSDKILILDDIQDPSNAGLLLRSACAFGFKNIFFSNNSVDIYNEKTIQVSQGAIFNLDFFRGDLANFLSFLKKNDYFVIGTCGHENNFLSNNLINICSKYYKIALILGNEGQGISVISRQKSDYLIAIPTTNLVESLNVAVAGSIIMFYMWATNKPKYRVI</sequence>
<accession>A0A9K3ST47</accession>
<protein>
    <submittedName>
        <fullName evidence="6">RNA methyltransferase</fullName>
    </submittedName>
</protein>
<evidence type="ECO:0000256" key="1">
    <source>
        <dbReference type="ARBA" id="ARBA00007228"/>
    </source>
</evidence>
<dbReference type="GO" id="GO:0006396">
    <property type="term" value="P:RNA processing"/>
    <property type="evidence" value="ECO:0007669"/>
    <property type="project" value="InterPro"/>
</dbReference>
<dbReference type="AlphaFoldDB" id="A0A9K3ST47"/>
<feature type="domain" description="MRM3-like substrate binding" evidence="5">
    <location>
        <begin position="7"/>
        <end position="55"/>
    </location>
</feature>
<dbReference type="Pfam" id="PF22435">
    <property type="entry name" value="MRM3-like_sub_bind"/>
    <property type="match status" value="1"/>
</dbReference>
<name>A0A9K3ST47_9MOLU</name>
<evidence type="ECO:0000313" key="7">
    <source>
        <dbReference type="Proteomes" id="UP001170651"/>
    </source>
</evidence>
<dbReference type="InterPro" id="IPR051259">
    <property type="entry name" value="rRNA_Methyltransferase"/>
</dbReference>
<dbReference type="GO" id="GO:0032259">
    <property type="term" value="P:methylation"/>
    <property type="evidence" value="ECO:0007669"/>
    <property type="project" value="UniProtKB-KW"/>
</dbReference>
<dbReference type="CDD" id="cd18095">
    <property type="entry name" value="SpoU-like_rRNA-MTase"/>
    <property type="match status" value="1"/>
</dbReference>
<evidence type="ECO:0000313" key="6">
    <source>
        <dbReference type="EMBL" id="MDO8054380.1"/>
    </source>
</evidence>
<keyword evidence="7" id="KW-1185">Reference proteome</keyword>
<dbReference type="InterPro" id="IPR029028">
    <property type="entry name" value="Alpha/beta_knot_MTases"/>
</dbReference>
<dbReference type="GO" id="GO:0003723">
    <property type="term" value="F:RNA binding"/>
    <property type="evidence" value="ECO:0007669"/>
    <property type="project" value="InterPro"/>
</dbReference>
<dbReference type="RefSeq" id="WP_213680320.1">
    <property type="nucleotide sequence ID" value="NZ_JALQCT010000003.1"/>
</dbReference>
<dbReference type="Gene3D" id="3.30.1330.30">
    <property type="match status" value="1"/>
</dbReference>
<dbReference type="Pfam" id="PF00588">
    <property type="entry name" value="SpoU_methylase"/>
    <property type="match status" value="1"/>
</dbReference>
<dbReference type="InterPro" id="IPR001537">
    <property type="entry name" value="SpoU_MeTrfase"/>
</dbReference>
<dbReference type="Gene3D" id="3.40.1280.10">
    <property type="match status" value="1"/>
</dbReference>
<gene>
    <name evidence="6" type="ORF">OC696_00640</name>
</gene>